<dbReference type="EMBL" id="DRNB01000160">
    <property type="protein sequence ID" value="HHJ64132.1"/>
    <property type="molecule type" value="Genomic_DNA"/>
</dbReference>
<dbReference type="Proteomes" id="UP000885792">
    <property type="component" value="Unassembled WGS sequence"/>
</dbReference>
<sequence length="212" mass="25034">MTEIPKHCLEWLVESRRRYLKKLMRGEPLTYFSAHLPVVATWSGDGEFPVNMTAKGIGLLPRSDLLTQFIELFEETLDRVRDMRWSESWSIRVDTLFRLYSDVANFDPRLLGGLEIFEGRTLENLRRIPRASLLYAGIKEEEEKVGYISFQINAEVEIVGKENSYYRFLLLGRKLFEFDKFHLYQPDYPYGYIFRVKEVRDKSPWSRAGSRS</sequence>
<gene>
    <name evidence="1" type="ORF">ENJ61_04415</name>
</gene>
<proteinExistence type="predicted"/>
<accession>A0A7C5L2N5</accession>
<organism evidence="1">
    <name type="scientific">Aquifex aeolicus</name>
    <dbReference type="NCBI Taxonomy" id="63363"/>
    <lineage>
        <taxon>Bacteria</taxon>
        <taxon>Pseudomonadati</taxon>
        <taxon>Aquificota</taxon>
        <taxon>Aquificia</taxon>
        <taxon>Aquificales</taxon>
        <taxon>Aquificaceae</taxon>
        <taxon>Aquifex</taxon>
    </lineage>
</organism>
<name>A0A7C5L2N5_AQUAO</name>
<reference evidence="1" key="1">
    <citation type="journal article" date="2020" name="mSystems">
        <title>Genome- and Community-Level Interaction Insights into Carbon Utilization and Element Cycling Functions of Hydrothermarchaeota in Hydrothermal Sediment.</title>
        <authorList>
            <person name="Zhou Z."/>
            <person name="Liu Y."/>
            <person name="Xu W."/>
            <person name="Pan J."/>
            <person name="Luo Z.H."/>
            <person name="Li M."/>
        </authorList>
    </citation>
    <scope>NUCLEOTIDE SEQUENCE [LARGE SCALE GENOMIC DNA]</scope>
    <source>
        <strain evidence="1">HyVt-501</strain>
    </source>
</reference>
<protein>
    <submittedName>
        <fullName evidence="1">Uncharacterized protein</fullName>
    </submittedName>
</protein>
<comment type="caution">
    <text evidence="1">The sequence shown here is derived from an EMBL/GenBank/DDBJ whole genome shotgun (WGS) entry which is preliminary data.</text>
</comment>
<evidence type="ECO:0000313" key="1">
    <source>
        <dbReference type="EMBL" id="HHJ64132.1"/>
    </source>
</evidence>
<dbReference type="AlphaFoldDB" id="A0A7C5L2N5"/>